<evidence type="ECO:0000313" key="3">
    <source>
        <dbReference type="Proteomes" id="UP001434883"/>
    </source>
</evidence>
<keyword evidence="1" id="KW-0853">WD repeat</keyword>
<proteinExistence type="predicted"/>
<dbReference type="InterPro" id="IPR001680">
    <property type="entry name" value="WD40_rpt"/>
</dbReference>
<dbReference type="PROSITE" id="PS50082">
    <property type="entry name" value="WD_REPEATS_2"/>
    <property type="match status" value="1"/>
</dbReference>
<feature type="non-terminal residue" evidence="2">
    <location>
        <position position="1"/>
    </location>
</feature>
<evidence type="ECO:0000256" key="1">
    <source>
        <dbReference type="PROSITE-ProRule" id="PRU00221"/>
    </source>
</evidence>
<name>A0ABV0SAL8_9TELE</name>
<dbReference type="PANTHER" id="PTHR46202">
    <property type="entry name" value="DNA EXCISION REPAIR PROTEIN ERCC-8"/>
    <property type="match status" value="1"/>
</dbReference>
<dbReference type="PANTHER" id="PTHR46202:SF1">
    <property type="entry name" value="DNA EXCISION REPAIR PROTEIN ERCC-8"/>
    <property type="match status" value="1"/>
</dbReference>
<comment type="caution">
    <text evidence="2">The sequence shown here is derived from an EMBL/GenBank/DDBJ whole genome shotgun (WGS) entry which is preliminary data.</text>
</comment>
<dbReference type="SUPFAM" id="SSF50960">
    <property type="entry name" value="TolB, C-terminal domain"/>
    <property type="match status" value="1"/>
</dbReference>
<dbReference type="InterPro" id="IPR015943">
    <property type="entry name" value="WD40/YVTN_repeat-like_dom_sf"/>
</dbReference>
<dbReference type="SMART" id="SM00320">
    <property type="entry name" value="WD40"/>
    <property type="match status" value="1"/>
</dbReference>
<protein>
    <submittedName>
        <fullName evidence="2">DNA excision repair protein ERCC-8</fullName>
    </submittedName>
</protein>
<gene>
    <name evidence="2" type="primary">ERCC8</name>
    <name evidence="2" type="ORF">XENOCAPTIV_010875</name>
</gene>
<evidence type="ECO:0000313" key="2">
    <source>
        <dbReference type="EMBL" id="MEQ2217456.1"/>
    </source>
</evidence>
<dbReference type="InterPro" id="IPR042238">
    <property type="entry name" value="Rad28/ERCC8/Ckn1/ATCSA-1"/>
</dbReference>
<dbReference type="Proteomes" id="UP001434883">
    <property type="component" value="Unassembled WGS sequence"/>
</dbReference>
<keyword evidence="3" id="KW-1185">Reference proteome</keyword>
<feature type="repeat" description="WD" evidence="1">
    <location>
        <begin position="36"/>
        <end position="77"/>
    </location>
</feature>
<dbReference type="PROSITE" id="PS50294">
    <property type="entry name" value="WD_REPEATS_REGION"/>
    <property type="match status" value="1"/>
</dbReference>
<accession>A0ABV0SAL8</accession>
<dbReference type="Gene3D" id="2.130.10.10">
    <property type="entry name" value="YVTN repeat-like/Quinoprotein amine dehydrogenase"/>
    <property type="match status" value="1"/>
</dbReference>
<organism evidence="2 3">
    <name type="scientific">Xenoophorus captivus</name>
    <dbReference type="NCBI Taxonomy" id="1517983"/>
    <lineage>
        <taxon>Eukaryota</taxon>
        <taxon>Metazoa</taxon>
        <taxon>Chordata</taxon>
        <taxon>Craniata</taxon>
        <taxon>Vertebrata</taxon>
        <taxon>Euteleostomi</taxon>
        <taxon>Actinopterygii</taxon>
        <taxon>Neopterygii</taxon>
        <taxon>Teleostei</taxon>
        <taxon>Neoteleostei</taxon>
        <taxon>Acanthomorphata</taxon>
        <taxon>Ovalentaria</taxon>
        <taxon>Atherinomorphae</taxon>
        <taxon>Cyprinodontiformes</taxon>
        <taxon>Goodeidae</taxon>
        <taxon>Xenoophorus</taxon>
    </lineage>
</organism>
<sequence>ADSKVNIWDVRRASGSLFTLDQHNGERSKASSQTVNTAHNGRVNGLCYTADGLYLLTTGTDDRMRLWNSATGENTLVRFMHHGLFPIANLDLRFERHSGKKKKKRFR</sequence>
<reference evidence="2 3" key="1">
    <citation type="submission" date="2021-06" db="EMBL/GenBank/DDBJ databases">
        <authorList>
            <person name="Palmer J.M."/>
        </authorList>
    </citation>
    <scope>NUCLEOTIDE SEQUENCE [LARGE SCALE GENOMIC DNA]</scope>
    <source>
        <strain evidence="2 3">XC_2019</strain>
        <tissue evidence="2">Muscle</tissue>
    </source>
</reference>
<dbReference type="EMBL" id="JAHRIN010075855">
    <property type="protein sequence ID" value="MEQ2217456.1"/>
    <property type="molecule type" value="Genomic_DNA"/>
</dbReference>